<evidence type="ECO:0000313" key="1">
    <source>
        <dbReference type="EMBL" id="NIZ59526.1"/>
    </source>
</evidence>
<sequence length="88" mass="9619">MKAGLEGVAIALPFPGKRERSGTTEFQRQTLAEGAKDFGRPYLSGSMGPSTSINIALYAGFDHEIALPNYTGIAEHFALMVWRNPEFD</sequence>
<evidence type="ECO:0008006" key="3">
    <source>
        <dbReference type="Google" id="ProtNLM"/>
    </source>
</evidence>
<keyword evidence="2" id="KW-1185">Reference proteome</keyword>
<organism evidence="1 2">
    <name type="scientific">Parasedimentitalea denitrificans</name>
    <dbReference type="NCBI Taxonomy" id="2211118"/>
    <lineage>
        <taxon>Bacteria</taxon>
        <taxon>Pseudomonadati</taxon>
        <taxon>Pseudomonadota</taxon>
        <taxon>Alphaproteobacteria</taxon>
        <taxon>Rhodobacterales</taxon>
        <taxon>Paracoccaceae</taxon>
        <taxon>Parasedimentitalea</taxon>
    </lineage>
</organism>
<evidence type="ECO:0000313" key="2">
    <source>
        <dbReference type="Proteomes" id="UP001429564"/>
    </source>
</evidence>
<protein>
    <recommendedName>
        <fullName evidence="3">Dihydrodipicolinate synthase family protein</fullName>
    </recommendedName>
</protein>
<dbReference type="Proteomes" id="UP001429564">
    <property type="component" value="Unassembled WGS sequence"/>
</dbReference>
<proteinExistence type="predicted"/>
<dbReference type="EMBL" id="QHLQ01000001">
    <property type="protein sequence ID" value="NIZ59526.1"/>
    <property type="molecule type" value="Genomic_DNA"/>
</dbReference>
<comment type="caution">
    <text evidence="1">The sequence shown here is derived from an EMBL/GenBank/DDBJ whole genome shotgun (WGS) entry which is preliminary data.</text>
</comment>
<name>A0ABX0W276_9RHOB</name>
<reference evidence="1 2" key="1">
    <citation type="submission" date="2018-05" db="EMBL/GenBank/DDBJ databases">
        <authorList>
            <person name="Zhang Y.-J."/>
        </authorList>
    </citation>
    <scope>NUCLEOTIDE SEQUENCE [LARGE SCALE GENOMIC DNA]</scope>
    <source>
        <strain evidence="1 2">CY04</strain>
    </source>
</reference>
<accession>A0ABX0W276</accession>
<gene>
    <name evidence="1" type="ORF">DL239_00890</name>
</gene>